<keyword evidence="2" id="KW-1185">Reference proteome</keyword>
<name>A0ACC5R685_9HYPH</name>
<gene>
    <name evidence="1" type="ORF">JHL16_17595</name>
</gene>
<proteinExistence type="predicted"/>
<organism evidence="1 2">
    <name type="scientific">Taklimakanibacter albus</name>
    <dbReference type="NCBI Taxonomy" id="2800327"/>
    <lineage>
        <taxon>Bacteria</taxon>
        <taxon>Pseudomonadati</taxon>
        <taxon>Pseudomonadota</taxon>
        <taxon>Alphaproteobacteria</taxon>
        <taxon>Hyphomicrobiales</taxon>
        <taxon>Aestuariivirgaceae</taxon>
        <taxon>Taklimakanibacter</taxon>
    </lineage>
</organism>
<accession>A0ACC5R685</accession>
<comment type="caution">
    <text evidence="1">The sequence shown here is derived from an EMBL/GenBank/DDBJ whole genome shotgun (WGS) entry which is preliminary data.</text>
</comment>
<dbReference type="EMBL" id="JAENHL010000007">
    <property type="protein sequence ID" value="MBK1868171.1"/>
    <property type="molecule type" value="Genomic_DNA"/>
</dbReference>
<reference evidence="1" key="1">
    <citation type="submission" date="2021-01" db="EMBL/GenBank/DDBJ databases">
        <authorList>
            <person name="Sun Q."/>
        </authorList>
    </citation>
    <scope>NUCLEOTIDE SEQUENCE</scope>
    <source>
        <strain evidence="1">YIM B02566</strain>
    </source>
</reference>
<sequence>MGRARHRIWKLEYEGELEITTASPHILLKIQILSSTQADATLYRSRISRLDMFSLRPFTQPEEAVHEWFVVDDSFEVREFEAAGLSEAVELTIQVVEGRLENSMTLDKEDEWRSACLKLATDFSEACREIQTDNPDQATPTIDVVIADLATELWDQGFSQTEIRRAFQAAMDALPAYAAGHERRN</sequence>
<evidence type="ECO:0000313" key="2">
    <source>
        <dbReference type="Proteomes" id="UP000616151"/>
    </source>
</evidence>
<evidence type="ECO:0000313" key="1">
    <source>
        <dbReference type="EMBL" id="MBK1868171.1"/>
    </source>
</evidence>
<protein>
    <submittedName>
        <fullName evidence="1">Uncharacterized protein</fullName>
    </submittedName>
</protein>
<dbReference type="Proteomes" id="UP000616151">
    <property type="component" value="Unassembled WGS sequence"/>
</dbReference>